<sequence length="232" mass="24381">MSNTVFWKDSMMDKKWMILPLVALSAACANHTAMDEPARGSAAVNVPVIEYTNYAFDVAAPGGNIPESEERRLDAWFATLGLGYGDSVYVDSSAYGARDDVARIAGRYGLLLSQGAPVTQGEVPSNSVRVVVSRARASVPNCPNWSEHSTPTWNNRQTPNYGCSVNSNLAAMVANPEDLVRGRSGASTVDNRTSTRAVQSYRDATPTGQDGLQDISTGGASGGKGGSSGGGK</sequence>
<protein>
    <submittedName>
        <fullName evidence="2">Pilus assembly protein CpaD</fullName>
    </submittedName>
</protein>
<accession>A0A839YZT0</accession>
<feature type="compositionally biased region" description="Polar residues" evidence="1">
    <location>
        <begin position="206"/>
        <end position="216"/>
    </location>
</feature>
<reference evidence="2 3" key="1">
    <citation type="submission" date="2020-08" db="EMBL/GenBank/DDBJ databases">
        <title>Genomic Encyclopedia of Type Strains, Phase IV (KMG-IV): sequencing the most valuable type-strain genomes for metagenomic binning, comparative biology and taxonomic classification.</title>
        <authorList>
            <person name="Goeker M."/>
        </authorList>
    </citation>
    <scope>NUCLEOTIDE SEQUENCE [LARGE SCALE GENOMIC DNA]</scope>
    <source>
        <strain evidence="2 3">DSM 24194</strain>
    </source>
</reference>
<organism evidence="2 3">
    <name type="scientific">Sphingomicrobium lutaoense</name>
    <dbReference type="NCBI Taxonomy" id="515949"/>
    <lineage>
        <taxon>Bacteria</taxon>
        <taxon>Pseudomonadati</taxon>
        <taxon>Pseudomonadota</taxon>
        <taxon>Alphaproteobacteria</taxon>
        <taxon>Sphingomonadales</taxon>
        <taxon>Sphingomonadaceae</taxon>
        <taxon>Sphingomicrobium</taxon>
    </lineage>
</organism>
<comment type="caution">
    <text evidence="2">The sequence shown here is derived from an EMBL/GenBank/DDBJ whole genome shotgun (WGS) entry which is preliminary data.</text>
</comment>
<dbReference type="EMBL" id="JACICF010000001">
    <property type="protein sequence ID" value="MBB3763960.1"/>
    <property type="molecule type" value="Genomic_DNA"/>
</dbReference>
<evidence type="ECO:0000256" key="1">
    <source>
        <dbReference type="SAM" id="MobiDB-lite"/>
    </source>
</evidence>
<evidence type="ECO:0000313" key="3">
    <source>
        <dbReference type="Proteomes" id="UP000578569"/>
    </source>
</evidence>
<name>A0A839YZT0_9SPHN</name>
<evidence type="ECO:0000313" key="2">
    <source>
        <dbReference type="EMBL" id="MBB3763960.1"/>
    </source>
</evidence>
<proteinExistence type="predicted"/>
<keyword evidence="3" id="KW-1185">Reference proteome</keyword>
<gene>
    <name evidence="2" type="ORF">FHS50_000983</name>
</gene>
<dbReference type="Pfam" id="PF09476">
    <property type="entry name" value="Pilus_CpaD"/>
    <property type="match status" value="1"/>
</dbReference>
<dbReference type="Proteomes" id="UP000578569">
    <property type="component" value="Unassembled WGS sequence"/>
</dbReference>
<dbReference type="AlphaFoldDB" id="A0A839YZT0"/>
<feature type="compositionally biased region" description="Gly residues" evidence="1">
    <location>
        <begin position="219"/>
        <end position="232"/>
    </location>
</feature>
<feature type="compositionally biased region" description="Polar residues" evidence="1">
    <location>
        <begin position="185"/>
        <end position="198"/>
    </location>
</feature>
<dbReference type="RefSeq" id="WP_183933258.1">
    <property type="nucleotide sequence ID" value="NZ_JACICF010000001.1"/>
</dbReference>
<feature type="region of interest" description="Disordered" evidence="1">
    <location>
        <begin position="181"/>
        <end position="232"/>
    </location>
</feature>
<dbReference type="InterPro" id="IPR019027">
    <property type="entry name" value="Pilus_biogenesis_CpaD-related"/>
</dbReference>